<dbReference type="EMBL" id="DVOH01000057">
    <property type="protein sequence ID" value="HIV00844.1"/>
    <property type="molecule type" value="Genomic_DNA"/>
</dbReference>
<evidence type="ECO:0000313" key="1">
    <source>
        <dbReference type="EMBL" id="HIV00844.1"/>
    </source>
</evidence>
<dbReference type="Gene3D" id="3.40.50.300">
    <property type="entry name" value="P-loop containing nucleotide triphosphate hydrolases"/>
    <property type="match status" value="1"/>
</dbReference>
<keyword evidence="1" id="KW-0547">Nucleotide-binding</keyword>
<protein>
    <submittedName>
        <fullName evidence="1">ATP-binding protein</fullName>
    </submittedName>
</protein>
<sequence length="139" mass="15681">MIKIVYGSKGSGKTKLIIESANACIAKEQGDIVFIADTSRYIHSIKYQIRFTNSKESQISGEDGLIGFIQGMLEANYDIRFMFIDGAARMIGKEIGEMESFFNRLEKIAAKTEVTFTLTVSADYDELPPFIKKFVDREE</sequence>
<reference evidence="1" key="1">
    <citation type="submission" date="2020-10" db="EMBL/GenBank/DDBJ databases">
        <authorList>
            <person name="Gilroy R."/>
        </authorList>
    </citation>
    <scope>NUCLEOTIDE SEQUENCE</scope>
    <source>
        <strain evidence="1">23406</strain>
    </source>
</reference>
<comment type="caution">
    <text evidence="1">The sequence shown here is derived from an EMBL/GenBank/DDBJ whole genome shotgun (WGS) entry which is preliminary data.</text>
</comment>
<keyword evidence="1" id="KW-0067">ATP-binding</keyword>
<gene>
    <name evidence="1" type="ORF">IAB14_07010</name>
</gene>
<name>A0A9D1NDT1_9FIRM</name>
<evidence type="ECO:0000313" key="2">
    <source>
        <dbReference type="Proteomes" id="UP000886891"/>
    </source>
</evidence>
<reference evidence="1" key="2">
    <citation type="journal article" date="2021" name="PeerJ">
        <title>Extensive microbial diversity within the chicken gut microbiome revealed by metagenomics and culture.</title>
        <authorList>
            <person name="Gilroy R."/>
            <person name="Ravi A."/>
            <person name="Getino M."/>
            <person name="Pursley I."/>
            <person name="Horton D.L."/>
            <person name="Alikhan N.F."/>
            <person name="Baker D."/>
            <person name="Gharbi K."/>
            <person name="Hall N."/>
            <person name="Watson M."/>
            <person name="Adriaenssens E.M."/>
            <person name="Foster-Nyarko E."/>
            <person name="Jarju S."/>
            <person name="Secka A."/>
            <person name="Antonio M."/>
            <person name="Oren A."/>
            <person name="Chaudhuri R.R."/>
            <person name="La Ragione R."/>
            <person name="Hildebrand F."/>
            <person name="Pallen M.J."/>
        </authorList>
    </citation>
    <scope>NUCLEOTIDE SEQUENCE</scope>
    <source>
        <strain evidence="1">23406</strain>
    </source>
</reference>
<organism evidence="1 2">
    <name type="scientific">Candidatus Stercoripulliclostridium merdipullorum</name>
    <dbReference type="NCBI Taxonomy" id="2840952"/>
    <lineage>
        <taxon>Bacteria</taxon>
        <taxon>Bacillati</taxon>
        <taxon>Bacillota</taxon>
        <taxon>Clostridia</taxon>
        <taxon>Eubacteriales</taxon>
        <taxon>Candidatus Stercoripulliclostridium</taxon>
    </lineage>
</organism>
<dbReference type="SUPFAM" id="SSF52540">
    <property type="entry name" value="P-loop containing nucleoside triphosphate hydrolases"/>
    <property type="match status" value="1"/>
</dbReference>
<dbReference type="GO" id="GO:0005524">
    <property type="term" value="F:ATP binding"/>
    <property type="evidence" value="ECO:0007669"/>
    <property type="project" value="UniProtKB-KW"/>
</dbReference>
<dbReference type="AlphaFoldDB" id="A0A9D1NDT1"/>
<accession>A0A9D1NDT1</accession>
<dbReference type="InterPro" id="IPR027417">
    <property type="entry name" value="P-loop_NTPase"/>
</dbReference>
<dbReference type="Proteomes" id="UP000886891">
    <property type="component" value="Unassembled WGS sequence"/>
</dbReference>
<proteinExistence type="predicted"/>